<dbReference type="EMBL" id="BLQM01000045">
    <property type="protein sequence ID" value="GMH55403.1"/>
    <property type="molecule type" value="Genomic_DNA"/>
</dbReference>
<feature type="non-terminal residue" evidence="1">
    <location>
        <position position="34"/>
    </location>
</feature>
<evidence type="ECO:0000313" key="2">
    <source>
        <dbReference type="Proteomes" id="UP001162640"/>
    </source>
</evidence>
<proteinExistence type="predicted"/>
<gene>
    <name evidence="1" type="ORF">TL16_g01897</name>
</gene>
<evidence type="ECO:0000313" key="1">
    <source>
        <dbReference type="EMBL" id="GMH55403.1"/>
    </source>
</evidence>
<reference evidence="2" key="1">
    <citation type="journal article" date="2023" name="Commun. Biol.">
        <title>Genome analysis of Parmales, the sister group of diatoms, reveals the evolutionary specialization of diatoms from phago-mixotrophs to photoautotrophs.</title>
        <authorList>
            <person name="Ban H."/>
            <person name="Sato S."/>
            <person name="Yoshikawa S."/>
            <person name="Yamada K."/>
            <person name="Nakamura Y."/>
            <person name="Ichinomiya M."/>
            <person name="Sato N."/>
            <person name="Blanc-Mathieu R."/>
            <person name="Endo H."/>
            <person name="Kuwata A."/>
            <person name="Ogata H."/>
        </authorList>
    </citation>
    <scope>NUCLEOTIDE SEQUENCE [LARGE SCALE GENOMIC DNA]</scope>
</reference>
<comment type="caution">
    <text evidence="1">The sequence shown here is derived from an EMBL/GenBank/DDBJ whole genome shotgun (WGS) entry which is preliminary data.</text>
</comment>
<organism evidence="1 2">
    <name type="scientific">Triparma laevis f. inornata</name>
    <dbReference type="NCBI Taxonomy" id="1714386"/>
    <lineage>
        <taxon>Eukaryota</taxon>
        <taxon>Sar</taxon>
        <taxon>Stramenopiles</taxon>
        <taxon>Ochrophyta</taxon>
        <taxon>Bolidophyceae</taxon>
        <taxon>Parmales</taxon>
        <taxon>Triparmaceae</taxon>
        <taxon>Triparma</taxon>
    </lineage>
</organism>
<sequence>MQSSQSPSDPTTIKPAPCCAFPGCKVTPTKTFSR</sequence>
<accession>A0A9W6ZQR2</accession>
<name>A0A9W6ZQR2_9STRA</name>
<protein>
    <submittedName>
        <fullName evidence="1">Uncharacterized protein</fullName>
    </submittedName>
</protein>
<dbReference type="Proteomes" id="UP001162640">
    <property type="component" value="Unassembled WGS sequence"/>
</dbReference>
<dbReference type="AlphaFoldDB" id="A0A9W6ZQR2"/>